<dbReference type="Pfam" id="PF00172">
    <property type="entry name" value="Zn_clus"/>
    <property type="match status" value="1"/>
</dbReference>
<feature type="region of interest" description="Disordered" evidence="7">
    <location>
        <begin position="86"/>
        <end position="107"/>
    </location>
</feature>
<proteinExistence type="predicted"/>
<dbReference type="SMART" id="SM00066">
    <property type="entry name" value="GAL4"/>
    <property type="match status" value="1"/>
</dbReference>
<dbReference type="AlphaFoldDB" id="A0AAD7QXT7"/>
<evidence type="ECO:0000256" key="1">
    <source>
        <dbReference type="ARBA" id="ARBA00004123"/>
    </source>
</evidence>
<keyword evidence="6" id="KW-0539">Nucleus</keyword>
<dbReference type="PANTHER" id="PTHR31845">
    <property type="entry name" value="FINGER DOMAIN PROTEIN, PUTATIVE-RELATED"/>
    <property type="match status" value="1"/>
</dbReference>
<dbReference type="Pfam" id="PF04082">
    <property type="entry name" value="Fungal_trans"/>
    <property type="match status" value="1"/>
</dbReference>
<evidence type="ECO:0000256" key="2">
    <source>
        <dbReference type="ARBA" id="ARBA00022723"/>
    </source>
</evidence>
<dbReference type="SUPFAM" id="SSF57701">
    <property type="entry name" value="Zn2/Cys6 DNA-binding domain"/>
    <property type="match status" value="1"/>
</dbReference>
<dbReference type="GO" id="GO:0000976">
    <property type="term" value="F:transcription cis-regulatory region binding"/>
    <property type="evidence" value="ECO:0007669"/>
    <property type="project" value="TreeGrafter"/>
</dbReference>
<reference evidence="9" key="1">
    <citation type="submission" date="2023-03" db="EMBL/GenBank/DDBJ databases">
        <title>Near-Complete genome sequence of Lipomyces tetrasporous NRRL Y-64009, an oleaginous yeast capable of growing on lignocellulosic hydrolysates.</title>
        <authorList>
            <consortium name="Lawrence Berkeley National Laboratory"/>
            <person name="Jagtap S.S."/>
            <person name="Liu J.-J."/>
            <person name="Walukiewicz H.E."/>
            <person name="Pangilinan J."/>
            <person name="Lipzen A."/>
            <person name="Ahrendt S."/>
            <person name="Koriabine M."/>
            <person name="Cobaugh K."/>
            <person name="Salamov A."/>
            <person name="Yoshinaga Y."/>
            <person name="Ng V."/>
            <person name="Daum C."/>
            <person name="Grigoriev I.V."/>
            <person name="Slininger P.J."/>
            <person name="Dien B.S."/>
            <person name="Jin Y.-S."/>
            <person name="Rao C.V."/>
        </authorList>
    </citation>
    <scope>NUCLEOTIDE SEQUENCE</scope>
    <source>
        <strain evidence="9">NRRL Y-64009</strain>
    </source>
</reference>
<evidence type="ECO:0000256" key="4">
    <source>
        <dbReference type="ARBA" id="ARBA00023125"/>
    </source>
</evidence>
<name>A0AAD7QXT7_9ASCO</name>
<evidence type="ECO:0000256" key="7">
    <source>
        <dbReference type="SAM" id="MobiDB-lite"/>
    </source>
</evidence>
<evidence type="ECO:0000256" key="6">
    <source>
        <dbReference type="ARBA" id="ARBA00023242"/>
    </source>
</evidence>
<comment type="caution">
    <text evidence="9">The sequence shown here is derived from an EMBL/GenBank/DDBJ whole genome shotgun (WGS) entry which is preliminary data.</text>
</comment>
<evidence type="ECO:0000256" key="5">
    <source>
        <dbReference type="ARBA" id="ARBA00023163"/>
    </source>
</evidence>
<organism evidence="9 10">
    <name type="scientific">Lipomyces tetrasporus</name>
    <dbReference type="NCBI Taxonomy" id="54092"/>
    <lineage>
        <taxon>Eukaryota</taxon>
        <taxon>Fungi</taxon>
        <taxon>Dikarya</taxon>
        <taxon>Ascomycota</taxon>
        <taxon>Saccharomycotina</taxon>
        <taxon>Lipomycetes</taxon>
        <taxon>Lipomycetales</taxon>
        <taxon>Lipomycetaceae</taxon>
        <taxon>Lipomyces</taxon>
    </lineage>
</organism>
<sequence>MPAGHISKSAGSGSRRVRSCNHCRQFKIRCDSTEVFPSPCSACKAKDRDCSVDSTFKPIRTRSLLKDVTSQLSLIQGALRDHDITIPRPSFPEYHPPRDIPEQPRLETEPTPAVLGPLAGSKDDLSYIGSQKLGDIAIEADTIRDLFEYFRTNHYVYFPILDKDFSPTQLVQSCPLLFWTVLLISSRYHKQHSSIYRNLFAPYKEILSTALVNSVRSVRVIQAILYICLWPMPVRSQHGDPSVTYCAAAVNAALQLGIHRQVLEKENLGRDHGGHSFVGDSEERMRTWKGCIYVSTQ</sequence>
<keyword evidence="2" id="KW-0479">Metal-binding</keyword>
<protein>
    <recommendedName>
        <fullName evidence="8">Zn(2)-C6 fungal-type domain-containing protein</fullName>
    </recommendedName>
</protein>
<keyword evidence="4" id="KW-0238">DNA-binding</keyword>
<keyword evidence="5" id="KW-0804">Transcription</keyword>
<dbReference type="GO" id="GO:0000981">
    <property type="term" value="F:DNA-binding transcription factor activity, RNA polymerase II-specific"/>
    <property type="evidence" value="ECO:0007669"/>
    <property type="project" value="InterPro"/>
</dbReference>
<dbReference type="InterPro" id="IPR007219">
    <property type="entry name" value="XnlR_reg_dom"/>
</dbReference>
<gene>
    <name evidence="9" type="ORF">POJ06DRAFT_284183</name>
</gene>
<keyword evidence="10" id="KW-1185">Reference proteome</keyword>
<dbReference type="InterPro" id="IPR036864">
    <property type="entry name" value="Zn2-C6_fun-type_DNA-bd_sf"/>
</dbReference>
<dbReference type="InterPro" id="IPR051089">
    <property type="entry name" value="prtT"/>
</dbReference>
<keyword evidence="3" id="KW-0805">Transcription regulation</keyword>
<dbReference type="GO" id="GO:0006351">
    <property type="term" value="P:DNA-templated transcription"/>
    <property type="evidence" value="ECO:0007669"/>
    <property type="project" value="InterPro"/>
</dbReference>
<dbReference type="GeneID" id="80885320"/>
<evidence type="ECO:0000259" key="8">
    <source>
        <dbReference type="PROSITE" id="PS50048"/>
    </source>
</evidence>
<dbReference type="GO" id="GO:0005634">
    <property type="term" value="C:nucleus"/>
    <property type="evidence" value="ECO:0007669"/>
    <property type="project" value="UniProtKB-SubCell"/>
</dbReference>
<feature type="domain" description="Zn(2)-C6 fungal-type" evidence="8">
    <location>
        <begin position="19"/>
        <end position="52"/>
    </location>
</feature>
<dbReference type="Gene3D" id="4.10.240.10">
    <property type="entry name" value="Zn(2)-C6 fungal-type DNA-binding domain"/>
    <property type="match status" value="1"/>
</dbReference>
<dbReference type="EMBL" id="JARPMG010000001">
    <property type="protein sequence ID" value="KAJ8103395.1"/>
    <property type="molecule type" value="Genomic_DNA"/>
</dbReference>
<dbReference type="PANTHER" id="PTHR31845:SF21">
    <property type="entry name" value="REGULATORY PROTEIN LEU3"/>
    <property type="match status" value="1"/>
</dbReference>
<feature type="compositionally biased region" description="Basic and acidic residues" evidence="7">
    <location>
        <begin position="95"/>
        <end position="107"/>
    </location>
</feature>
<dbReference type="PROSITE" id="PS50048">
    <property type="entry name" value="ZN2_CY6_FUNGAL_2"/>
    <property type="match status" value="1"/>
</dbReference>
<dbReference type="PROSITE" id="PS00463">
    <property type="entry name" value="ZN2_CY6_FUNGAL_1"/>
    <property type="match status" value="1"/>
</dbReference>
<comment type="subcellular location">
    <subcellularLocation>
        <location evidence="1">Nucleus</location>
    </subcellularLocation>
</comment>
<dbReference type="RefSeq" id="XP_056046845.1">
    <property type="nucleotide sequence ID" value="XM_056190154.1"/>
</dbReference>
<dbReference type="GO" id="GO:0008270">
    <property type="term" value="F:zinc ion binding"/>
    <property type="evidence" value="ECO:0007669"/>
    <property type="project" value="InterPro"/>
</dbReference>
<dbReference type="Proteomes" id="UP001217417">
    <property type="component" value="Unassembled WGS sequence"/>
</dbReference>
<dbReference type="InterPro" id="IPR001138">
    <property type="entry name" value="Zn2Cys6_DnaBD"/>
</dbReference>
<accession>A0AAD7QXT7</accession>
<evidence type="ECO:0000313" key="10">
    <source>
        <dbReference type="Proteomes" id="UP001217417"/>
    </source>
</evidence>
<dbReference type="CDD" id="cd00067">
    <property type="entry name" value="GAL4"/>
    <property type="match status" value="1"/>
</dbReference>
<evidence type="ECO:0000256" key="3">
    <source>
        <dbReference type="ARBA" id="ARBA00023015"/>
    </source>
</evidence>
<dbReference type="CDD" id="cd12148">
    <property type="entry name" value="fungal_TF_MHR"/>
    <property type="match status" value="1"/>
</dbReference>
<evidence type="ECO:0000313" key="9">
    <source>
        <dbReference type="EMBL" id="KAJ8103395.1"/>
    </source>
</evidence>